<dbReference type="SMART" id="SM01012">
    <property type="entry name" value="ANTAR"/>
    <property type="match status" value="1"/>
</dbReference>
<dbReference type="InterPro" id="IPR008327">
    <property type="entry name" value="Sig_transdc_resp-reg_antiterm"/>
</dbReference>
<evidence type="ECO:0000313" key="2">
    <source>
        <dbReference type="EMBL" id="AMO68636.1"/>
    </source>
</evidence>
<dbReference type="InterPro" id="IPR011006">
    <property type="entry name" value="CheY-like_superfamily"/>
</dbReference>
<dbReference type="InterPro" id="IPR036388">
    <property type="entry name" value="WH-like_DNA-bd_sf"/>
</dbReference>
<dbReference type="EMBL" id="CP014544">
    <property type="protein sequence ID" value="AMO68636.1"/>
    <property type="molecule type" value="Genomic_DNA"/>
</dbReference>
<dbReference type="SUPFAM" id="SSF52172">
    <property type="entry name" value="CheY-like"/>
    <property type="match status" value="1"/>
</dbReference>
<reference evidence="2 3" key="1">
    <citation type="submission" date="2015-12" db="EMBL/GenBank/DDBJ databases">
        <authorList>
            <person name="Shamseldin A."/>
            <person name="Moawad H."/>
            <person name="Abd El-Rahim W.M."/>
            <person name="Sadowsky M.J."/>
        </authorList>
    </citation>
    <scope>NUCLEOTIDE SEQUENCE [LARGE SCALE GENOMIC DNA]</scope>
    <source>
        <strain evidence="2 3">SM2</strain>
    </source>
</reference>
<evidence type="ECO:0000313" key="3">
    <source>
        <dbReference type="Proteomes" id="UP000074119"/>
    </source>
</evidence>
<dbReference type="Gene3D" id="1.10.10.10">
    <property type="entry name" value="Winged helix-like DNA-binding domain superfamily/Winged helix DNA-binding domain"/>
    <property type="match status" value="1"/>
</dbReference>
<name>A0A127M606_9GAMM</name>
<dbReference type="InterPro" id="IPR005561">
    <property type="entry name" value="ANTAR"/>
</dbReference>
<protein>
    <recommendedName>
        <fullName evidence="1">ANTAR domain-containing protein</fullName>
    </recommendedName>
</protein>
<gene>
    <name evidence="2" type="ORF">AZF00_10150</name>
</gene>
<sequence>MKLLLIDVDDIRANKLAPIIAWTGIDMITINNSNADIYQLVGEMHPEIILVDTNSPNRDTLEHLAQLQKNAPRTVIKLENTRSEGINRLAAEAGISLYAIDAVPTALLQALIDIAIAYFHSIDQLRYEAEHIKPVIEARQALNKAKKFIMETYGLAEDQASDLLSKNADRQRKPITEVARQLLDTGSFI</sequence>
<dbReference type="AlphaFoldDB" id="A0A127M606"/>
<dbReference type="Gene3D" id="3.40.50.2300">
    <property type="match status" value="1"/>
</dbReference>
<accession>A0A127M606</accession>
<dbReference type="Proteomes" id="UP000074119">
    <property type="component" value="Chromosome"/>
</dbReference>
<dbReference type="STRING" id="1470434.AZF00_10150"/>
<feature type="domain" description="ANTAR" evidence="1">
    <location>
        <begin position="122"/>
        <end position="183"/>
    </location>
</feature>
<proteinExistence type="predicted"/>
<dbReference type="Pfam" id="PF03861">
    <property type="entry name" value="ANTAR"/>
    <property type="match status" value="1"/>
</dbReference>
<dbReference type="PIRSF" id="PIRSF036382">
    <property type="entry name" value="RR_antiterm"/>
    <property type="match status" value="1"/>
</dbReference>
<dbReference type="GO" id="GO:0003723">
    <property type="term" value="F:RNA binding"/>
    <property type="evidence" value="ECO:0007669"/>
    <property type="project" value="InterPro"/>
</dbReference>
<organism evidence="2 3">
    <name type="scientific">Zhongshania aliphaticivorans</name>
    <dbReference type="NCBI Taxonomy" id="1470434"/>
    <lineage>
        <taxon>Bacteria</taxon>
        <taxon>Pseudomonadati</taxon>
        <taxon>Pseudomonadota</taxon>
        <taxon>Gammaproteobacteria</taxon>
        <taxon>Cellvibrionales</taxon>
        <taxon>Spongiibacteraceae</taxon>
        <taxon>Zhongshania</taxon>
    </lineage>
</organism>
<dbReference type="PROSITE" id="PS50921">
    <property type="entry name" value="ANTAR"/>
    <property type="match status" value="1"/>
</dbReference>
<dbReference type="KEGG" id="zal:AZF00_10150"/>
<evidence type="ECO:0000259" key="1">
    <source>
        <dbReference type="PROSITE" id="PS50921"/>
    </source>
</evidence>